<feature type="non-terminal residue" evidence="1">
    <location>
        <position position="1"/>
    </location>
</feature>
<feature type="non-terminal residue" evidence="1">
    <location>
        <position position="50"/>
    </location>
</feature>
<comment type="caution">
    <text evidence="1">The sequence shown here is derived from an EMBL/GenBank/DDBJ whole genome shotgun (WGS) entry which is preliminary data.</text>
</comment>
<dbReference type="Proteomes" id="UP001202328">
    <property type="component" value="Unassembled WGS sequence"/>
</dbReference>
<reference evidence="1" key="1">
    <citation type="submission" date="2022-04" db="EMBL/GenBank/DDBJ databases">
        <title>A functionally conserved STORR gene fusion in Papaver species that diverged 16.8 million years ago.</title>
        <authorList>
            <person name="Catania T."/>
        </authorList>
    </citation>
    <scope>NUCLEOTIDE SEQUENCE</scope>
    <source>
        <strain evidence="1">S-188037</strain>
    </source>
</reference>
<dbReference type="AlphaFoldDB" id="A0AAD4XH40"/>
<sequence>PVPAKEDDWHKKNNLEFDKMIQSLERQSKANLKLSLQPARYSRTLLSPIP</sequence>
<name>A0AAD4XH40_9MAGN</name>
<evidence type="ECO:0000313" key="1">
    <source>
        <dbReference type="EMBL" id="KAI3912053.1"/>
    </source>
</evidence>
<evidence type="ECO:0000313" key="2">
    <source>
        <dbReference type="Proteomes" id="UP001202328"/>
    </source>
</evidence>
<protein>
    <submittedName>
        <fullName evidence="1">Uncharacterized protein</fullName>
    </submittedName>
</protein>
<keyword evidence="2" id="KW-1185">Reference proteome</keyword>
<proteinExistence type="predicted"/>
<dbReference type="EMBL" id="JAJJMB010009858">
    <property type="protein sequence ID" value="KAI3912053.1"/>
    <property type="molecule type" value="Genomic_DNA"/>
</dbReference>
<organism evidence="1 2">
    <name type="scientific">Papaver atlanticum</name>
    <dbReference type="NCBI Taxonomy" id="357466"/>
    <lineage>
        <taxon>Eukaryota</taxon>
        <taxon>Viridiplantae</taxon>
        <taxon>Streptophyta</taxon>
        <taxon>Embryophyta</taxon>
        <taxon>Tracheophyta</taxon>
        <taxon>Spermatophyta</taxon>
        <taxon>Magnoliopsida</taxon>
        <taxon>Ranunculales</taxon>
        <taxon>Papaveraceae</taxon>
        <taxon>Papaveroideae</taxon>
        <taxon>Papaver</taxon>
    </lineage>
</organism>
<accession>A0AAD4XH40</accession>
<gene>
    <name evidence="1" type="ORF">MKW98_007580</name>
</gene>